<dbReference type="EC" id="2.1.1.77" evidence="3 9"/>
<evidence type="ECO:0000256" key="6">
    <source>
        <dbReference type="ARBA" id="ARBA00022603"/>
    </source>
</evidence>
<proteinExistence type="inferred from homology"/>
<comment type="similarity">
    <text evidence="2">Belongs to the methyltransferase superfamily. L-isoaspartyl/D-aspartyl protein methyltransferase family.</text>
</comment>
<dbReference type="InterPro" id="IPR000682">
    <property type="entry name" value="PCMT"/>
</dbReference>
<comment type="subcellular location">
    <subcellularLocation>
        <location evidence="1">Cytoplasm</location>
    </subcellularLocation>
</comment>
<dbReference type="CDD" id="cd02440">
    <property type="entry name" value="AdoMet_MTases"/>
    <property type="match status" value="1"/>
</dbReference>
<protein>
    <recommendedName>
        <fullName evidence="4 9">Protein-L-isoaspartate O-methyltransferase</fullName>
        <ecNumber evidence="3 9">2.1.1.77</ecNumber>
    </recommendedName>
</protein>
<keyword evidence="11" id="KW-1185">Reference proteome</keyword>
<dbReference type="PATRIC" id="fig|1172190.3.peg.2169"/>
<evidence type="ECO:0000256" key="9">
    <source>
        <dbReference type="NCBIfam" id="TIGR00080"/>
    </source>
</evidence>
<evidence type="ECO:0000256" key="4">
    <source>
        <dbReference type="ARBA" id="ARBA00013346"/>
    </source>
</evidence>
<dbReference type="AlphaFoldDB" id="T0KLT3"/>
<keyword evidence="6" id="KW-0489">Methyltransferase</keyword>
<dbReference type="PANTHER" id="PTHR11579">
    <property type="entry name" value="PROTEIN-L-ISOASPARTATE O-METHYLTRANSFERASE"/>
    <property type="match status" value="1"/>
</dbReference>
<reference evidence="10 11" key="1">
    <citation type="submission" date="2013-07" db="EMBL/GenBank/DDBJ databases">
        <title>Sulfurimonas hongkongensis AST-10 Genome Sequencing.</title>
        <authorList>
            <person name="Cai L."/>
            <person name="Zhang T."/>
        </authorList>
    </citation>
    <scope>NUCLEOTIDE SEQUENCE [LARGE SCALE GENOMIC DNA]</scope>
    <source>
        <strain evidence="10 11">AST-10</strain>
    </source>
</reference>
<dbReference type="RefSeq" id="WP_021288483.1">
    <property type="nucleotide sequence ID" value="NZ_AUPZ01000021.1"/>
</dbReference>
<accession>T0KLT3</accession>
<evidence type="ECO:0000313" key="10">
    <source>
        <dbReference type="EMBL" id="EQB34338.1"/>
    </source>
</evidence>
<evidence type="ECO:0000256" key="3">
    <source>
        <dbReference type="ARBA" id="ARBA00011890"/>
    </source>
</evidence>
<keyword evidence="7" id="KW-0808">Transferase</keyword>
<keyword evidence="8" id="KW-0949">S-adenosyl-L-methionine</keyword>
<dbReference type="Pfam" id="PF01135">
    <property type="entry name" value="PCMT"/>
    <property type="match status" value="1"/>
</dbReference>
<dbReference type="eggNOG" id="COG2518">
    <property type="taxonomic scope" value="Bacteria"/>
</dbReference>
<evidence type="ECO:0000256" key="8">
    <source>
        <dbReference type="ARBA" id="ARBA00022691"/>
    </source>
</evidence>
<gene>
    <name evidence="10" type="ORF">M947_11250</name>
</gene>
<evidence type="ECO:0000256" key="5">
    <source>
        <dbReference type="ARBA" id="ARBA00022490"/>
    </source>
</evidence>
<dbReference type="Gene3D" id="3.40.50.150">
    <property type="entry name" value="Vaccinia Virus protein VP39"/>
    <property type="match status" value="1"/>
</dbReference>
<evidence type="ECO:0000256" key="2">
    <source>
        <dbReference type="ARBA" id="ARBA00005369"/>
    </source>
</evidence>
<dbReference type="OrthoDB" id="9810066at2"/>
<evidence type="ECO:0000313" key="11">
    <source>
        <dbReference type="Proteomes" id="UP000015520"/>
    </source>
</evidence>
<dbReference type="EMBL" id="AUPZ01000021">
    <property type="protein sequence ID" value="EQB34338.1"/>
    <property type="molecule type" value="Genomic_DNA"/>
</dbReference>
<dbReference type="PANTHER" id="PTHR11579:SF0">
    <property type="entry name" value="PROTEIN-L-ISOASPARTATE(D-ASPARTATE) O-METHYLTRANSFERASE"/>
    <property type="match status" value="1"/>
</dbReference>
<dbReference type="Proteomes" id="UP000015520">
    <property type="component" value="Unassembled WGS sequence"/>
</dbReference>
<dbReference type="SUPFAM" id="SSF53335">
    <property type="entry name" value="S-adenosyl-L-methionine-dependent methyltransferases"/>
    <property type="match status" value="1"/>
</dbReference>
<dbReference type="GO" id="GO:0030091">
    <property type="term" value="P:protein repair"/>
    <property type="evidence" value="ECO:0007669"/>
    <property type="project" value="UniProtKB-UniRule"/>
</dbReference>
<sequence length="209" mass="23372">MVDRDFKEANNKMVDYLVNVGALRSSRIIEAFRNINRADFVVDRNSKNIYEDYPLSIGNGQTISQPRTVAMMLEMLSPNEADNILDIGSGSGWTTALLAYIVGGSGSVVGVERVKELVEFGSTNLKKYKFKNAKIVEAGDELGIPREKFERILVSAAADELPFELIKQLKVGGRLVIPVRNSIFEIIKKEDESFDANEHYGFTFVPLIY</sequence>
<organism evidence="10 11">
    <name type="scientific">Sulfurimonas hongkongensis</name>
    <dbReference type="NCBI Taxonomy" id="1172190"/>
    <lineage>
        <taxon>Bacteria</taxon>
        <taxon>Pseudomonadati</taxon>
        <taxon>Campylobacterota</taxon>
        <taxon>Epsilonproteobacteria</taxon>
        <taxon>Campylobacterales</taxon>
        <taxon>Sulfurimonadaceae</taxon>
        <taxon>Sulfurimonas</taxon>
    </lineage>
</organism>
<evidence type="ECO:0000256" key="1">
    <source>
        <dbReference type="ARBA" id="ARBA00004496"/>
    </source>
</evidence>
<evidence type="ECO:0000256" key="7">
    <source>
        <dbReference type="ARBA" id="ARBA00022679"/>
    </source>
</evidence>
<keyword evidence="5" id="KW-0963">Cytoplasm</keyword>
<dbReference type="GO" id="GO:0004719">
    <property type="term" value="F:protein-L-isoaspartate (D-aspartate) O-methyltransferase activity"/>
    <property type="evidence" value="ECO:0007669"/>
    <property type="project" value="UniProtKB-UniRule"/>
</dbReference>
<dbReference type="InterPro" id="IPR029063">
    <property type="entry name" value="SAM-dependent_MTases_sf"/>
</dbReference>
<dbReference type="GO" id="GO:0032259">
    <property type="term" value="P:methylation"/>
    <property type="evidence" value="ECO:0007669"/>
    <property type="project" value="UniProtKB-KW"/>
</dbReference>
<dbReference type="GO" id="GO:0005737">
    <property type="term" value="C:cytoplasm"/>
    <property type="evidence" value="ECO:0007669"/>
    <property type="project" value="UniProtKB-SubCell"/>
</dbReference>
<dbReference type="NCBIfam" id="TIGR00080">
    <property type="entry name" value="pimt"/>
    <property type="match status" value="1"/>
</dbReference>
<name>T0KLT3_9BACT</name>
<comment type="caution">
    <text evidence="10">The sequence shown here is derived from an EMBL/GenBank/DDBJ whole genome shotgun (WGS) entry which is preliminary data.</text>
</comment>
<dbReference type="STRING" id="1172190.M947_11250"/>